<evidence type="ECO:0000259" key="1">
    <source>
        <dbReference type="Pfam" id="PF01370"/>
    </source>
</evidence>
<dbReference type="PANTHER" id="PTHR12126:SF11">
    <property type="entry name" value="NADH DEHYDROGENASE [UBIQUINONE] 1 ALPHA SUBCOMPLEX SUBUNIT 9, MITOCHONDRIAL"/>
    <property type="match status" value="1"/>
</dbReference>
<protein>
    <submittedName>
        <fullName evidence="2">Hopanoid-associated sugar epimerase</fullName>
    </submittedName>
</protein>
<reference evidence="2 3" key="1">
    <citation type="journal article" date="2020" name="ISME J.">
        <title>Enrichment and physiological characterization of a novel comammox Nitrospira indicates ammonium inhibition of complete nitrification.</title>
        <authorList>
            <person name="Sakoula D."/>
            <person name="Koch H."/>
            <person name="Frank J."/>
            <person name="Jetten M.S.M."/>
            <person name="van Kessel M.A.H.J."/>
            <person name="Lucker S."/>
        </authorList>
    </citation>
    <scope>NUCLEOTIDE SEQUENCE [LARGE SCALE GENOMIC DNA]</scope>
    <source>
        <strain evidence="2">Comreactor17</strain>
    </source>
</reference>
<dbReference type="PANTHER" id="PTHR12126">
    <property type="entry name" value="NADH-UBIQUINONE OXIDOREDUCTASE 39 KDA SUBUNIT-RELATED"/>
    <property type="match status" value="1"/>
</dbReference>
<dbReference type="Pfam" id="PF01370">
    <property type="entry name" value="Epimerase"/>
    <property type="match status" value="1"/>
</dbReference>
<dbReference type="EMBL" id="CP047423">
    <property type="protein sequence ID" value="QPD03476.1"/>
    <property type="molecule type" value="Genomic_DNA"/>
</dbReference>
<dbReference type="InterPro" id="IPR001509">
    <property type="entry name" value="Epimerase_deHydtase"/>
</dbReference>
<dbReference type="KEGG" id="nkf:Nkreftii_001250"/>
<accession>A0A7S8FCV5</accession>
<dbReference type="Gene3D" id="3.40.50.720">
    <property type="entry name" value="NAD(P)-binding Rossmann-like Domain"/>
    <property type="match status" value="1"/>
</dbReference>
<dbReference type="Proteomes" id="UP000593737">
    <property type="component" value="Chromosome"/>
</dbReference>
<evidence type="ECO:0000313" key="3">
    <source>
        <dbReference type="Proteomes" id="UP000593737"/>
    </source>
</evidence>
<dbReference type="InterPro" id="IPR051207">
    <property type="entry name" value="ComplexI_NDUFA9_subunit"/>
</dbReference>
<dbReference type="InterPro" id="IPR036291">
    <property type="entry name" value="NAD(P)-bd_dom_sf"/>
</dbReference>
<gene>
    <name evidence="2" type="ORF">Nkreftii_001250</name>
</gene>
<feature type="domain" description="NAD-dependent epimerase/dehydratase" evidence="1">
    <location>
        <begin position="83"/>
        <end position="201"/>
    </location>
</feature>
<dbReference type="SUPFAM" id="SSF51735">
    <property type="entry name" value="NAD(P)-binding Rossmann-fold domains"/>
    <property type="match status" value="1"/>
</dbReference>
<name>A0A7S8FCV5_9BACT</name>
<dbReference type="GO" id="GO:0044877">
    <property type="term" value="F:protein-containing complex binding"/>
    <property type="evidence" value="ECO:0007669"/>
    <property type="project" value="TreeGrafter"/>
</dbReference>
<dbReference type="AlphaFoldDB" id="A0A7S8FCV5"/>
<evidence type="ECO:0000313" key="2">
    <source>
        <dbReference type="EMBL" id="QPD03476.1"/>
    </source>
</evidence>
<organism evidence="2 3">
    <name type="scientific">Candidatus Nitrospira kreftii</name>
    <dbReference type="NCBI Taxonomy" id="2652173"/>
    <lineage>
        <taxon>Bacteria</taxon>
        <taxon>Pseudomonadati</taxon>
        <taxon>Nitrospirota</taxon>
        <taxon>Nitrospiria</taxon>
        <taxon>Nitrospirales</taxon>
        <taxon>Nitrospiraceae</taxon>
        <taxon>Nitrospira</taxon>
    </lineage>
</organism>
<proteinExistence type="predicted"/>
<sequence>MDERGSTGLLGATGLVGECVVSRLSKDGRYTIAFSRHPPDGNTKVGVTWLRLPASSPDVPPIKDWLCVAPIWVFPQYFGMIEASGARRVVALSSTSLFVKKDSSDHGEQHIARGLAEGERALRAWAEARGVEWVILRPTLIYGHGRDKNLTEIVRFVRRWGVFPLLGQADGLRQPVHVEDVAMACVSALTVHAAANQTYNLSGGETLSYREMVRRVFDVVGKVPHLVTIPRWLFRLAVAALRLVPRYRHWTVEMAERMNCDLVFDHADAARDLGFAPRPFRISREDLPT</sequence>